<dbReference type="eggNOG" id="KOG1124">
    <property type="taxonomic scope" value="Eukaryota"/>
</dbReference>
<reference evidence="2" key="3">
    <citation type="submission" date="2025-09" db="UniProtKB">
        <authorList>
            <consortium name="Ensembl"/>
        </authorList>
    </citation>
    <scope>IDENTIFICATION</scope>
</reference>
<dbReference type="GeneTree" id="ENSGT00730000111346"/>
<keyword evidence="3" id="KW-1185">Reference proteome</keyword>
<protein>
    <submittedName>
        <fullName evidence="2">Uncharacterized protein</fullName>
    </submittedName>
</protein>
<dbReference type="Ensembl" id="ENSFALT00000002757.2">
    <property type="protein sequence ID" value="ENSFALP00000002745.2"/>
    <property type="gene ID" value="ENSFALG00000002636.2"/>
</dbReference>
<dbReference type="InterPro" id="IPR019734">
    <property type="entry name" value="TPR_rpt"/>
</dbReference>
<dbReference type="PANTHER" id="PTHR47050:SF2">
    <property type="entry name" value="TETRATRICOPEPTIDE REPEAT PROTEIN 24"/>
    <property type="match status" value="1"/>
</dbReference>
<organism evidence="2 3">
    <name type="scientific">Ficedula albicollis</name>
    <name type="common">Collared flycatcher</name>
    <name type="synonym">Muscicapa albicollis</name>
    <dbReference type="NCBI Taxonomy" id="59894"/>
    <lineage>
        <taxon>Eukaryota</taxon>
        <taxon>Metazoa</taxon>
        <taxon>Chordata</taxon>
        <taxon>Craniata</taxon>
        <taxon>Vertebrata</taxon>
        <taxon>Euteleostomi</taxon>
        <taxon>Archelosauria</taxon>
        <taxon>Archosauria</taxon>
        <taxon>Dinosauria</taxon>
        <taxon>Saurischia</taxon>
        <taxon>Theropoda</taxon>
        <taxon>Coelurosauria</taxon>
        <taxon>Aves</taxon>
        <taxon>Neognathae</taxon>
        <taxon>Neoaves</taxon>
        <taxon>Telluraves</taxon>
        <taxon>Australaves</taxon>
        <taxon>Passeriformes</taxon>
        <taxon>Muscicapidae</taxon>
        <taxon>Ficedula</taxon>
    </lineage>
</organism>
<name>U3JIZ1_FICAL</name>
<evidence type="ECO:0000313" key="2">
    <source>
        <dbReference type="Ensembl" id="ENSFALP00000002745.2"/>
    </source>
</evidence>
<dbReference type="HOGENOM" id="CLU_033633_1_0_1"/>
<dbReference type="Pfam" id="PF13181">
    <property type="entry name" value="TPR_8"/>
    <property type="match status" value="1"/>
</dbReference>
<feature type="region of interest" description="Disordered" evidence="1">
    <location>
        <begin position="268"/>
        <end position="371"/>
    </location>
</feature>
<dbReference type="InterPro" id="IPR011990">
    <property type="entry name" value="TPR-like_helical_dom_sf"/>
</dbReference>
<dbReference type="SUPFAM" id="SSF48452">
    <property type="entry name" value="TPR-like"/>
    <property type="match status" value="1"/>
</dbReference>
<dbReference type="Proteomes" id="UP000016665">
    <property type="component" value="Chromosome 25"/>
</dbReference>
<sequence>WASRDLCADGLLLPGHAGAGPGCALLPGGGADLRGGREPRGRGRGAEPGERLHAAEPALRGHRHRQGAGPVPLALRQHPRPGSLPGALGNRRAQGQCFGNLAYAYSQLGNHGAAAESYLHALQAFRDSGDLQGQWQACEGLGAACFHLGDPQKAIGHYQEALILLSRCQDSPRAAHKRVVLKLTDAIQHRLHLRHLSYRGGWAPSPALEPRQLRFCSTLPRARTQLQGSELGKAQAEDELYICTPGAQAGCSGFLAGGLTLEPCNPHGLLGTSGEDEDGPSSAPGYHSEPQADSKKTTLHVAKPPHASLQLPENHTQPEHRSSSSEPRPEGLMLHSTGHQNHQTLPARPPQSGDNDPSATAAGCWSRRGPRAGTRTLSLVCSLV</sequence>
<dbReference type="PANTHER" id="PTHR47050">
    <property type="entry name" value="TETRATRICOPEPTIDE REPEAT PROTEIN 24"/>
    <property type="match status" value="1"/>
</dbReference>
<feature type="region of interest" description="Disordered" evidence="1">
    <location>
        <begin position="30"/>
        <end position="51"/>
    </location>
</feature>
<dbReference type="AlphaFoldDB" id="U3JIZ1"/>
<feature type="compositionally biased region" description="Basic and acidic residues" evidence="1">
    <location>
        <begin position="34"/>
        <end position="51"/>
    </location>
</feature>
<feature type="compositionally biased region" description="Basic and acidic residues" evidence="1">
    <location>
        <begin position="316"/>
        <end position="329"/>
    </location>
</feature>
<reference evidence="2 3" key="1">
    <citation type="journal article" date="2012" name="Nature">
        <title>The genomic landscape of species divergence in Ficedula flycatchers.</title>
        <authorList>
            <person name="Ellegren H."/>
            <person name="Smeds L."/>
            <person name="Burri R."/>
            <person name="Olason P.I."/>
            <person name="Backstrom N."/>
            <person name="Kawakami T."/>
            <person name="Kunstner A."/>
            <person name="Makinen H."/>
            <person name="Nadachowska-Brzyska K."/>
            <person name="Qvarnstrom A."/>
            <person name="Uebbing S."/>
            <person name="Wolf J.B."/>
        </authorList>
    </citation>
    <scope>NUCLEOTIDE SEQUENCE [LARGE SCALE GENOMIC DNA]</scope>
</reference>
<dbReference type="STRING" id="59894.ENSFALP00000002745"/>
<accession>U3JIZ1</accession>
<evidence type="ECO:0000256" key="1">
    <source>
        <dbReference type="SAM" id="MobiDB-lite"/>
    </source>
</evidence>
<proteinExistence type="predicted"/>
<reference evidence="2" key="2">
    <citation type="submission" date="2025-08" db="UniProtKB">
        <authorList>
            <consortium name="Ensembl"/>
        </authorList>
    </citation>
    <scope>IDENTIFICATION</scope>
</reference>
<dbReference type="Gene3D" id="1.25.40.10">
    <property type="entry name" value="Tetratricopeptide repeat domain"/>
    <property type="match status" value="1"/>
</dbReference>
<gene>
    <name evidence="2" type="primary">TTC24</name>
</gene>
<evidence type="ECO:0000313" key="3">
    <source>
        <dbReference type="Proteomes" id="UP000016665"/>
    </source>
</evidence>
<dbReference type="InterPro" id="IPR024812">
    <property type="entry name" value="TPR_24"/>
</dbReference>
<dbReference type="SMART" id="SM00028">
    <property type="entry name" value="TPR"/>
    <property type="match status" value="2"/>
</dbReference>